<gene>
    <name evidence="19" type="ORF">SAMN04488121_1011378</name>
</gene>
<dbReference type="SUPFAM" id="SSF52980">
    <property type="entry name" value="Restriction endonuclease-like"/>
    <property type="match status" value="1"/>
</dbReference>
<dbReference type="Gene3D" id="3.90.320.10">
    <property type="match status" value="1"/>
</dbReference>
<feature type="binding site" evidence="16">
    <location>
        <begin position="50"/>
        <end position="57"/>
    </location>
    <ligand>
        <name>ATP</name>
        <dbReference type="ChEBI" id="CHEBI:30616"/>
    </ligand>
</feature>
<keyword evidence="4" id="KW-0227">DNA damage</keyword>
<organism evidence="19 20">
    <name type="scientific">Chitinophaga filiformis</name>
    <name type="common">Myxococcus filiformis</name>
    <name type="synonym">Flexibacter filiformis</name>
    <dbReference type="NCBI Taxonomy" id="104663"/>
    <lineage>
        <taxon>Bacteria</taxon>
        <taxon>Pseudomonadati</taxon>
        <taxon>Bacteroidota</taxon>
        <taxon>Chitinophagia</taxon>
        <taxon>Chitinophagales</taxon>
        <taxon>Chitinophagaceae</taxon>
        <taxon>Chitinophaga</taxon>
    </lineage>
</organism>
<dbReference type="PROSITE" id="PS51217">
    <property type="entry name" value="UVRD_HELICASE_CTER"/>
    <property type="match status" value="1"/>
</dbReference>
<protein>
    <recommendedName>
        <fullName evidence="13">DNA 3'-5' helicase</fullName>
        <ecNumber evidence="13">5.6.2.4</ecNumber>
    </recommendedName>
    <alternativeName>
        <fullName evidence="14">DNA 3'-5' helicase II</fullName>
    </alternativeName>
</protein>
<dbReference type="Pfam" id="PF12705">
    <property type="entry name" value="PDDEXK_1"/>
    <property type="match status" value="1"/>
</dbReference>
<dbReference type="GO" id="GO:0033202">
    <property type="term" value="C:DNA helicase complex"/>
    <property type="evidence" value="ECO:0007669"/>
    <property type="project" value="TreeGrafter"/>
</dbReference>
<dbReference type="PANTHER" id="PTHR11070:SF2">
    <property type="entry name" value="ATP-DEPENDENT DNA HELICASE SRS2"/>
    <property type="match status" value="1"/>
</dbReference>
<evidence type="ECO:0000256" key="16">
    <source>
        <dbReference type="PROSITE-ProRule" id="PRU00560"/>
    </source>
</evidence>
<evidence type="ECO:0000313" key="20">
    <source>
        <dbReference type="Proteomes" id="UP000199045"/>
    </source>
</evidence>
<dbReference type="InterPro" id="IPR011335">
    <property type="entry name" value="Restrct_endonuc-II-like"/>
</dbReference>
<dbReference type="PANTHER" id="PTHR11070">
    <property type="entry name" value="UVRD / RECB / PCRA DNA HELICASE FAMILY MEMBER"/>
    <property type="match status" value="1"/>
</dbReference>
<dbReference type="STRING" id="104663.SAMN04488121_1011378"/>
<dbReference type="InterPro" id="IPR014016">
    <property type="entry name" value="UvrD-like_ATP-bd"/>
</dbReference>
<evidence type="ECO:0000259" key="18">
    <source>
        <dbReference type="PROSITE" id="PS51217"/>
    </source>
</evidence>
<comment type="catalytic activity">
    <reaction evidence="15">
        <text>ATP + H2O = ADP + phosphate + H(+)</text>
        <dbReference type="Rhea" id="RHEA:13065"/>
        <dbReference type="ChEBI" id="CHEBI:15377"/>
        <dbReference type="ChEBI" id="CHEBI:15378"/>
        <dbReference type="ChEBI" id="CHEBI:30616"/>
        <dbReference type="ChEBI" id="CHEBI:43474"/>
        <dbReference type="ChEBI" id="CHEBI:456216"/>
        <dbReference type="EC" id="5.6.2.4"/>
    </reaction>
</comment>
<dbReference type="GO" id="GO:0005524">
    <property type="term" value="F:ATP binding"/>
    <property type="evidence" value="ECO:0007669"/>
    <property type="project" value="UniProtKB-UniRule"/>
</dbReference>
<evidence type="ECO:0000256" key="3">
    <source>
        <dbReference type="ARBA" id="ARBA00022741"/>
    </source>
</evidence>
<evidence type="ECO:0000256" key="11">
    <source>
        <dbReference type="ARBA" id="ARBA00023235"/>
    </source>
</evidence>
<keyword evidence="11" id="KW-0413">Isomerase</keyword>
<dbReference type="EMBL" id="FNBN01000001">
    <property type="protein sequence ID" value="SDF28713.1"/>
    <property type="molecule type" value="Genomic_DNA"/>
</dbReference>
<dbReference type="GO" id="GO:0043138">
    <property type="term" value="F:3'-5' DNA helicase activity"/>
    <property type="evidence" value="ECO:0007669"/>
    <property type="project" value="UniProtKB-EC"/>
</dbReference>
<evidence type="ECO:0000256" key="7">
    <source>
        <dbReference type="ARBA" id="ARBA00022839"/>
    </source>
</evidence>
<keyword evidence="2" id="KW-0540">Nuclease</keyword>
<keyword evidence="3 16" id="KW-0547">Nucleotide-binding</keyword>
<dbReference type="Proteomes" id="UP000199045">
    <property type="component" value="Unassembled WGS sequence"/>
</dbReference>
<evidence type="ECO:0000259" key="17">
    <source>
        <dbReference type="PROSITE" id="PS51198"/>
    </source>
</evidence>
<keyword evidence="10" id="KW-0234">DNA repair</keyword>
<evidence type="ECO:0000256" key="14">
    <source>
        <dbReference type="ARBA" id="ARBA00034923"/>
    </source>
</evidence>
<dbReference type="PROSITE" id="PS51198">
    <property type="entry name" value="UVRD_HELICASE_ATP_BIND"/>
    <property type="match status" value="1"/>
</dbReference>
<dbReference type="SUPFAM" id="SSF52540">
    <property type="entry name" value="P-loop containing nucleoside triphosphate hydrolases"/>
    <property type="match status" value="1"/>
</dbReference>
<dbReference type="Gene3D" id="3.40.50.300">
    <property type="entry name" value="P-loop containing nucleotide triphosphate hydrolases"/>
    <property type="match status" value="2"/>
</dbReference>
<keyword evidence="8 16" id="KW-0067">ATP-binding</keyword>
<dbReference type="InterPro" id="IPR038726">
    <property type="entry name" value="PDDEXK_AddAB-type"/>
</dbReference>
<evidence type="ECO:0000256" key="15">
    <source>
        <dbReference type="ARBA" id="ARBA00048988"/>
    </source>
</evidence>
<evidence type="ECO:0000256" key="4">
    <source>
        <dbReference type="ARBA" id="ARBA00022763"/>
    </source>
</evidence>
<reference evidence="19 20" key="1">
    <citation type="submission" date="2016-10" db="EMBL/GenBank/DDBJ databases">
        <authorList>
            <person name="de Groot N.N."/>
        </authorList>
    </citation>
    <scope>NUCLEOTIDE SEQUENCE [LARGE SCALE GENOMIC DNA]</scope>
    <source>
        <strain evidence="19 20">DSM 527</strain>
    </source>
</reference>
<evidence type="ECO:0000256" key="6">
    <source>
        <dbReference type="ARBA" id="ARBA00022806"/>
    </source>
</evidence>
<evidence type="ECO:0000256" key="10">
    <source>
        <dbReference type="ARBA" id="ARBA00023204"/>
    </source>
</evidence>
<dbReference type="GO" id="GO:0004527">
    <property type="term" value="F:exonuclease activity"/>
    <property type="evidence" value="ECO:0007669"/>
    <property type="project" value="UniProtKB-KW"/>
</dbReference>
<dbReference type="InterPro" id="IPR014017">
    <property type="entry name" value="DNA_helicase_UvrD-like_C"/>
</dbReference>
<evidence type="ECO:0000256" key="8">
    <source>
        <dbReference type="ARBA" id="ARBA00022840"/>
    </source>
</evidence>
<dbReference type="InterPro" id="IPR011604">
    <property type="entry name" value="PDDEXK-like_dom_sf"/>
</dbReference>
<dbReference type="EC" id="5.6.2.4" evidence="13"/>
<dbReference type="GO" id="GO:0000725">
    <property type="term" value="P:recombinational repair"/>
    <property type="evidence" value="ECO:0007669"/>
    <property type="project" value="TreeGrafter"/>
</dbReference>
<keyword evidence="5 16" id="KW-0378">Hydrolase</keyword>
<dbReference type="CDD" id="cd17932">
    <property type="entry name" value="DEXQc_UvrD"/>
    <property type="match status" value="1"/>
</dbReference>
<evidence type="ECO:0000256" key="13">
    <source>
        <dbReference type="ARBA" id="ARBA00034808"/>
    </source>
</evidence>
<evidence type="ECO:0000256" key="5">
    <source>
        <dbReference type="ARBA" id="ARBA00022801"/>
    </source>
</evidence>
<feature type="domain" description="UvrD-like helicase C-terminal" evidence="18">
    <location>
        <begin position="356"/>
        <end position="658"/>
    </location>
</feature>
<dbReference type="Pfam" id="PF00580">
    <property type="entry name" value="UvrD-helicase"/>
    <property type="match status" value="1"/>
</dbReference>
<keyword evidence="7" id="KW-0269">Exonuclease</keyword>
<proteinExistence type="inferred from homology"/>
<dbReference type="Pfam" id="PF13361">
    <property type="entry name" value="UvrD_C"/>
    <property type="match status" value="1"/>
</dbReference>
<dbReference type="InterPro" id="IPR000212">
    <property type="entry name" value="DNA_helicase_UvrD/REP"/>
</dbReference>
<evidence type="ECO:0000256" key="9">
    <source>
        <dbReference type="ARBA" id="ARBA00023125"/>
    </source>
</evidence>
<dbReference type="GO" id="GO:0003677">
    <property type="term" value="F:DNA binding"/>
    <property type="evidence" value="ECO:0007669"/>
    <property type="project" value="UniProtKB-KW"/>
</dbReference>
<sequence>MYVLCGPMPCSNIVMSRDQYQHHFREVYARLNGQQRKAVDQTEGPVMVIAGPGTGKTQILAARIGKILLDTDYLPQNILCLTYTDAGTVAMRKRLTDFIGPDAYRVNIHTFHSFCNEVIQDNLGLFDKHHLDPVSELEKIQLLKKLIDGFTKENPLKRYRGDVYFDMKNLDHLFSTIKREGWSVEYITDAISAYIESLPERDAYIAKKASRQFAKGDIRTDKIALEKEKMVRLQAAVEQFPVYTALMHAAGRYDFDDMINWVIGAFETYPNLLADYRERFQYILVDEYQDTSGTQNKLVQLLIGAQEAPNIFVVGDDDQSIYRFQGASIENMAQFADTFADTLQTIVLTRNYRSVQSILDVSMSLIENNGAARLVKQLPGLSKHLTAAANHLIPLNIPPVIRRYNTPRDEMIDITRQVAQLLDNGVAPGRIAVIYRENKYGEELARYCRFQHIPFYSKRSINLFEIPFARKVLTILRYIACEMDTPYSGDDLLFSILHYDFYHIPAIEVAKISIRAAEKGYREKSSIRQYLQEWQHTRNLTLFTEAPEQALIDFTRIMERLIKDAHNLTLQQLFAAIINECGVLSYVMQSPEKPWLMKVLQSLFDFIKAETHRNPDLSLVPFMDMTDLMAHNHITIPIVQVSGNEKGINLLTAHGAKGLEFEYVFIAGTNSHLWEKKVRSNTGFAFPDTLFTTAVTSTDEQELRRLFYVALTRAEKYLYISYPEFRTDGKPLEPSLFVTEILEQHPLPVEKVIIPEDVLFTFETLQYTHGVAPEIARTDQQFIDNLLASFVMNVTALNNYLDCPLGFYYKNLVRVPSGRSENTEFGSAVHYALEKLFQKMQESKQYEFPSKEEFIRDFTWSMLRNRESFTRESFERRLEYGKDILDSYYDTYLSQWNKVVSVERNVRNVVVSGVPLKGKIDKLEFDRNRVNVVDYKTGDYEKAIREYQKFARPDQLHPDGGDYWRQAVFYKVLLDNYHQKDWKVVSTEFDFIEPNRQKVYHKEKVVITPEDVSLVTQQIVSTWTKIQNREFYTGCGKKDCVWCNFVKDNKLYVALHEPEAENEMELPARLGD</sequence>
<keyword evidence="6 16" id="KW-0347">Helicase</keyword>
<feature type="domain" description="UvrD-like helicase ATP-binding" evidence="17">
    <location>
        <begin position="29"/>
        <end position="355"/>
    </location>
</feature>
<evidence type="ECO:0000256" key="1">
    <source>
        <dbReference type="ARBA" id="ARBA00009922"/>
    </source>
</evidence>
<dbReference type="Gene3D" id="1.10.486.10">
    <property type="entry name" value="PCRA, domain 4"/>
    <property type="match status" value="1"/>
</dbReference>
<comment type="catalytic activity">
    <reaction evidence="12">
        <text>Couples ATP hydrolysis with the unwinding of duplex DNA by translocating in the 3'-5' direction.</text>
        <dbReference type="EC" id="5.6.2.4"/>
    </reaction>
</comment>
<comment type="similarity">
    <text evidence="1">Belongs to the helicase family. UvrD subfamily.</text>
</comment>
<evidence type="ECO:0000256" key="12">
    <source>
        <dbReference type="ARBA" id="ARBA00034617"/>
    </source>
</evidence>
<dbReference type="AlphaFoldDB" id="A0A1G7JUT0"/>
<dbReference type="InterPro" id="IPR027417">
    <property type="entry name" value="P-loop_NTPase"/>
</dbReference>
<accession>A0A1G7JUT0</accession>
<dbReference type="InterPro" id="IPR013986">
    <property type="entry name" value="DExx_box_DNA_helicase_dom_sf"/>
</dbReference>
<dbReference type="Gene3D" id="1.10.10.160">
    <property type="match status" value="1"/>
</dbReference>
<evidence type="ECO:0000256" key="2">
    <source>
        <dbReference type="ARBA" id="ARBA00022722"/>
    </source>
</evidence>
<name>A0A1G7JUT0_CHIFI</name>
<evidence type="ECO:0000313" key="19">
    <source>
        <dbReference type="EMBL" id="SDF28713.1"/>
    </source>
</evidence>
<keyword evidence="9" id="KW-0238">DNA-binding</keyword>
<dbReference type="GO" id="GO:0005829">
    <property type="term" value="C:cytosol"/>
    <property type="evidence" value="ECO:0007669"/>
    <property type="project" value="TreeGrafter"/>
</dbReference>